<dbReference type="Pfam" id="PF02638">
    <property type="entry name" value="GHL10"/>
    <property type="match status" value="1"/>
</dbReference>
<proteinExistence type="predicted"/>
<reference evidence="5" key="2">
    <citation type="journal article" date="2024" name="Antonie Van Leeuwenhoek">
        <title>Roseihalotalea indica gen. nov., sp. nov., a halophilic Bacteroidetes from mesopelagic Southwest Indian Ocean with higher carbohydrate metabolic potential.</title>
        <authorList>
            <person name="Chen B."/>
            <person name="Zhang M."/>
            <person name="Lin D."/>
            <person name="Ye J."/>
            <person name="Tang K."/>
        </authorList>
    </citation>
    <scope>NUCLEOTIDE SEQUENCE</scope>
    <source>
        <strain evidence="5">TK19036</strain>
    </source>
</reference>
<dbReference type="PANTHER" id="PTHR43405:SF1">
    <property type="entry name" value="GLYCOSYL HYDROLASE DIGH"/>
    <property type="match status" value="1"/>
</dbReference>
<dbReference type="InterPro" id="IPR052177">
    <property type="entry name" value="Divisome_Glycosyl_Hydrolase"/>
</dbReference>
<protein>
    <submittedName>
        <fullName evidence="5">Family 10 glycosylhydrolase</fullName>
    </submittedName>
</protein>
<name>A0AA49JKM2_9BACT</name>
<dbReference type="InterPro" id="IPR017853">
    <property type="entry name" value="GH"/>
</dbReference>
<keyword evidence="3" id="KW-0812">Transmembrane</keyword>
<dbReference type="InterPro" id="IPR036116">
    <property type="entry name" value="FN3_sf"/>
</dbReference>
<keyword evidence="3" id="KW-1133">Transmembrane helix</keyword>
<dbReference type="Gene3D" id="3.20.20.80">
    <property type="entry name" value="Glycosidases"/>
    <property type="match status" value="1"/>
</dbReference>
<dbReference type="AlphaFoldDB" id="A0AA49JKM2"/>
<evidence type="ECO:0000256" key="2">
    <source>
        <dbReference type="SAM" id="MobiDB-lite"/>
    </source>
</evidence>
<evidence type="ECO:0000256" key="1">
    <source>
        <dbReference type="ARBA" id="ARBA00022729"/>
    </source>
</evidence>
<reference evidence="5" key="1">
    <citation type="journal article" date="2023" name="Comput. Struct. Biotechnol. J.">
        <title>Discovery of a novel marine Bacteroidetes with a rich repertoire of carbohydrate-active enzymes.</title>
        <authorList>
            <person name="Chen B."/>
            <person name="Liu G."/>
            <person name="Chen Q."/>
            <person name="Wang H."/>
            <person name="Liu L."/>
            <person name="Tang K."/>
        </authorList>
    </citation>
    <scope>NUCLEOTIDE SEQUENCE</scope>
    <source>
        <strain evidence="5">TK19036</strain>
    </source>
</reference>
<feature type="region of interest" description="Disordered" evidence="2">
    <location>
        <begin position="299"/>
        <end position="318"/>
    </location>
</feature>
<organism evidence="5">
    <name type="scientific">Roseihalotalea indica</name>
    <dbReference type="NCBI Taxonomy" id="2867963"/>
    <lineage>
        <taxon>Bacteria</taxon>
        <taxon>Pseudomonadati</taxon>
        <taxon>Bacteroidota</taxon>
        <taxon>Cytophagia</taxon>
        <taxon>Cytophagales</taxon>
        <taxon>Catalimonadaceae</taxon>
        <taxon>Roseihalotalea</taxon>
    </lineage>
</organism>
<dbReference type="SUPFAM" id="SSF51445">
    <property type="entry name" value="(Trans)glycosidases"/>
    <property type="match status" value="1"/>
</dbReference>
<evidence type="ECO:0000313" key="5">
    <source>
        <dbReference type="EMBL" id="WKN40396.1"/>
    </source>
</evidence>
<dbReference type="EMBL" id="CP120682">
    <property type="protein sequence ID" value="WKN40396.1"/>
    <property type="molecule type" value="Genomic_DNA"/>
</dbReference>
<gene>
    <name evidence="5" type="ORF">K4G66_28625</name>
</gene>
<keyword evidence="1" id="KW-0732">Signal</keyword>
<dbReference type="InterPro" id="IPR003790">
    <property type="entry name" value="GHL10"/>
</dbReference>
<dbReference type="PANTHER" id="PTHR43405">
    <property type="entry name" value="GLYCOSYL HYDROLASE DIGH"/>
    <property type="match status" value="1"/>
</dbReference>
<keyword evidence="3" id="KW-0472">Membrane</keyword>
<dbReference type="Gene3D" id="2.60.40.10">
    <property type="entry name" value="Immunoglobulins"/>
    <property type="match status" value="1"/>
</dbReference>
<sequence length="552" mass="63665">MLSTTLQPTVHRLLPTSFVLQNLTYSVSYSLFFYTLNATRTIRGYLFFLLILGFSHISSPTLSQNYPPKREFRGVWVASVNNTDWPSSPGLTSEEQQQEFSDLLTFQKANGMNAVIVQIRPNADALYRSSYEPWSRWLTGKEGKAPDPEYDPLEFMITECRRQQMEFHAWINPFRAIYNNQEGDISDEHVFFQHPDWVIPYGEHSYFDPGLPEVREYVLKIVMDVVNRYDIDGLHFDNSFYPSQIDSVAFLDDLSFTRYGENFDTLSDWRRNNINQFIQAVHDSIEAVKPQVRLGVSPSGVWRNQAKDPQGSDTQTSQTSYDDFYVDVLTWLKNGWIDYVAPQLYFSIGSEQADYRILLDWWVKNTYGKELYIGHAAYKIGLPEDSLWNDPWQITDQIELNRQSFQVDGSIFFSASSFLENPLSINSRLGGDIYQYPALVPSMAWNRMEVPDPPQSVSIARNKNQVLLQWQHNAHQNVRYYVVYGAEGEEAPNISDPTTIIAKTYFPNLTFMEGSVKGVFRKPHTFVVTAVNRNHDESLVSEPVQVQLLSLP</sequence>
<dbReference type="SUPFAM" id="SSF49265">
    <property type="entry name" value="Fibronectin type III"/>
    <property type="match status" value="1"/>
</dbReference>
<accession>A0AA49JKM2</accession>
<evidence type="ECO:0000259" key="4">
    <source>
        <dbReference type="Pfam" id="PF02638"/>
    </source>
</evidence>
<feature type="domain" description="Glycosyl hydrolase-like 10" evidence="4">
    <location>
        <begin position="71"/>
        <end position="384"/>
    </location>
</feature>
<feature type="transmembrane region" description="Helical" evidence="3">
    <location>
        <begin position="44"/>
        <end position="62"/>
    </location>
</feature>
<evidence type="ECO:0000256" key="3">
    <source>
        <dbReference type="SAM" id="Phobius"/>
    </source>
</evidence>
<feature type="transmembrane region" description="Helical" evidence="3">
    <location>
        <begin position="12"/>
        <end position="32"/>
    </location>
</feature>
<dbReference type="InterPro" id="IPR013783">
    <property type="entry name" value="Ig-like_fold"/>
</dbReference>